<evidence type="ECO:0000256" key="1">
    <source>
        <dbReference type="SAM" id="MobiDB-lite"/>
    </source>
</evidence>
<dbReference type="InterPro" id="IPR012337">
    <property type="entry name" value="RNaseH-like_sf"/>
</dbReference>
<comment type="caution">
    <text evidence="2">The sequence shown here is derived from an EMBL/GenBank/DDBJ whole genome shotgun (WGS) entry which is preliminary data.</text>
</comment>
<dbReference type="AlphaFoldDB" id="A0A388L4K4"/>
<evidence type="ECO:0000313" key="3">
    <source>
        <dbReference type="Proteomes" id="UP000265515"/>
    </source>
</evidence>
<gene>
    <name evidence="2" type="ORF">CBR_g23562</name>
</gene>
<name>A0A388L4K4_CHABU</name>
<protein>
    <submittedName>
        <fullName evidence="2">Uncharacterized protein</fullName>
    </submittedName>
</protein>
<dbReference type="EMBL" id="BFEA01000263">
    <property type="protein sequence ID" value="GBG77234.1"/>
    <property type="molecule type" value="Genomic_DNA"/>
</dbReference>
<sequence>MGRGQARSFEEADELAQHKVRRKCTVFKYIHVGQDLGNRGTKMFKCVFCSHEFQGTQFVGARHFKQGKGCPQVTNEALVDIHFNTSYKMVNKQLERLQHYEELQGGAPAVAVDGGAGGDDKSGMVVEEDGGQEVDDMIDAEGDALQQEVEEPYTQRLGNAVVGESSGKRKEREGGGNAAPRKKMRQPAIKLESKHLGLIYPCETCFASAFAMLERLIAVRQALERTVDTAEWSLIPWDARVERLARWMRWPVTHGRWWDLIETLVCIMDPVYDLLWWLDRGGMHISLIVPWTQQLQIDMARELCVLPTVVGQHIFQKVQERCQMMLEPTHAATFLLCPAHRDMRYFSGVVDSYRAKLLREAEVYILTHCGYDATSDLCSRACDQFRCRAHRLPPFCKAREPS</sequence>
<dbReference type="Gramene" id="GBG77234">
    <property type="protein sequence ID" value="GBG77234"/>
    <property type="gene ID" value="CBR_g23562"/>
</dbReference>
<evidence type="ECO:0000313" key="2">
    <source>
        <dbReference type="EMBL" id="GBG77234.1"/>
    </source>
</evidence>
<proteinExistence type="predicted"/>
<dbReference type="Proteomes" id="UP000265515">
    <property type="component" value="Unassembled WGS sequence"/>
</dbReference>
<accession>A0A388L4K4</accession>
<reference evidence="2 3" key="1">
    <citation type="journal article" date="2018" name="Cell">
        <title>The Chara Genome: Secondary Complexity and Implications for Plant Terrestrialization.</title>
        <authorList>
            <person name="Nishiyama T."/>
            <person name="Sakayama H."/>
            <person name="Vries J.D."/>
            <person name="Buschmann H."/>
            <person name="Saint-Marcoux D."/>
            <person name="Ullrich K.K."/>
            <person name="Haas F.B."/>
            <person name="Vanderstraeten L."/>
            <person name="Becker D."/>
            <person name="Lang D."/>
            <person name="Vosolsobe S."/>
            <person name="Rombauts S."/>
            <person name="Wilhelmsson P.K.I."/>
            <person name="Janitza P."/>
            <person name="Kern R."/>
            <person name="Heyl A."/>
            <person name="Rumpler F."/>
            <person name="Villalobos L.I.A.C."/>
            <person name="Clay J.M."/>
            <person name="Skokan R."/>
            <person name="Toyoda A."/>
            <person name="Suzuki Y."/>
            <person name="Kagoshima H."/>
            <person name="Schijlen E."/>
            <person name="Tajeshwar N."/>
            <person name="Catarino B."/>
            <person name="Hetherington A.J."/>
            <person name="Saltykova A."/>
            <person name="Bonnot C."/>
            <person name="Breuninger H."/>
            <person name="Symeonidi A."/>
            <person name="Radhakrishnan G.V."/>
            <person name="Van Nieuwerburgh F."/>
            <person name="Deforce D."/>
            <person name="Chang C."/>
            <person name="Karol K.G."/>
            <person name="Hedrich R."/>
            <person name="Ulvskov P."/>
            <person name="Glockner G."/>
            <person name="Delwiche C.F."/>
            <person name="Petrasek J."/>
            <person name="Van de Peer Y."/>
            <person name="Friml J."/>
            <person name="Beilby M."/>
            <person name="Dolan L."/>
            <person name="Kohara Y."/>
            <person name="Sugano S."/>
            <person name="Fujiyama A."/>
            <person name="Delaux P.-M."/>
            <person name="Quint M."/>
            <person name="TheiBen G."/>
            <person name="Hagemann M."/>
            <person name="Harholt J."/>
            <person name="Dunand C."/>
            <person name="Zachgo S."/>
            <person name="Langdale J."/>
            <person name="Maumus F."/>
            <person name="Straeten D.V.D."/>
            <person name="Gould S.B."/>
            <person name="Rensing S.A."/>
        </authorList>
    </citation>
    <scope>NUCLEOTIDE SEQUENCE [LARGE SCALE GENOMIC DNA]</scope>
    <source>
        <strain evidence="2 3">S276</strain>
    </source>
</reference>
<dbReference type="SUPFAM" id="SSF53098">
    <property type="entry name" value="Ribonuclease H-like"/>
    <property type="match status" value="1"/>
</dbReference>
<keyword evidence="3" id="KW-1185">Reference proteome</keyword>
<organism evidence="2 3">
    <name type="scientific">Chara braunii</name>
    <name type="common">Braun's stonewort</name>
    <dbReference type="NCBI Taxonomy" id="69332"/>
    <lineage>
        <taxon>Eukaryota</taxon>
        <taxon>Viridiplantae</taxon>
        <taxon>Streptophyta</taxon>
        <taxon>Charophyceae</taxon>
        <taxon>Charales</taxon>
        <taxon>Characeae</taxon>
        <taxon>Chara</taxon>
    </lineage>
</organism>
<feature type="region of interest" description="Disordered" evidence="1">
    <location>
        <begin position="158"/>
        <end position="185"/>
    </location>
</feature>